<dbReference type="SMART" id="SM00082">
    <property type="entry name" value="LRRCT"/>
    <property type="match status" value="1"/>
</dbReference>
<dbReference type="InterPro" id="IPR003591">
    <property type="entry name" value="Leu-rich_rpt_typical-subtyp"/>
</dbReference>
<dbReference type="InterPro" id="IPR003598">
    <property type="entry name" value="Ig_sub2"/>
</dbReference>
<dbReference type="PROSITE" id="PS50835">
    <property type="entry name" value="IG_LIKE"/>
    <property type="match status" value="1"/>
</dbReference>
<name>A0AAV2RY92_MEGNR</name>
<dbReference type="PANTHER" id="PTHR45617:SF168">
    <property type="entry name" value="RETICULON 4 RECEPTOR LIKE 2"/>
    <property type="match status" value="1"/>
</dbReference>
<dbReference type="InterPro" id="IPR013783">
    <property type="entry name" value="Ig-like_fold"/>
</dbReference>
<reference evidence="9 10" key="1">
    <citation type="submission" date="2024-05" db="EMBL/GenBank/DDBJ databases">
        <authorList>
            <person name="Wallberg A."/>
        </authorList>
    </citation>
    <scope>NUCLEOTIDE SEQUENCE [LARGE SCALE GENOMIC DNA]</scope>
</reference>
<dbReference type="SMART" id="SM00409">
    <property type="entry name" value="IG"/>
    <property type="match status" value="1"/>
</dbReference>
<dbReference type="PROSITE" id="PS51450">
    <property type="entry name" value="LRR"/>
    <property type="match status" value="1"/>
</dbReference>
<dbReference type="InterPro" id="IPR001611">
    <property type="entry name" value="Leu-rich_rpt"/>
</dbReference>
<dbReference type="Gene3D" id="2.60.40.10">
    <property type="entry name" value="Immunoglobulins"/>
    <property type="match status" value="1"/>
</dbReference>
<keyword evidence="10" id="KW-1185">Reference proteome</keyword>
<feature type="transmembrane region" description="Helical" evidence="6">
    <location>
        <begin position="629"/>
        <end position="654"/>
    </location>
</feature>
<feature type="chain" id="PRO_5043785848" description="Ig-like domain-containing protein" evidence="7">
    <location>
        <begin position="31"/>
        <end position="738"/>
    </location>
</feature>
<dbReference type="InterPro" id="IPR032675">
    <property type="entry name" value="LRR_dom_sf"/>
</dbReference>
<evidence type="ECO:0000259" key="8">
    <source>
        <dbReference type="PROSITE" id="PS50835"/>
    </source>
</evidence>
<dbReference type="Gene3D" id="3.80.10.10">
    <property type="entry name" value="Ribonuclease Inhibitor"/>
    <property type="match status" value="3"/>
</dbReference>
<organism evidence="9 10">
    <name type="scientific">Meganyctiphanes norvegica</name>
    <name type="common">Northern krill</name>
    <name type="synonym">Thysanopoda norvegica</name>
    <dbReference type="NCBI Taxonomy" id="48144"/>
    <lineage>
        <taxon>Eukaryota</taxon>
        <taxon>Metazoa</taxon>
        <taxon>Ecdysozoa</taxon>
        <taxon>Arthropoda</taxon>
        <taxon>Crustacea</taxon>
        <taxon>Multicrustacea</taxon>
        <taxon>Malacostraca</taxon>
        <taxon>Eumalacostraca</taxon>
        <taxon>Eucarida</taxon>
        <taxon>Euphausiacea</taxon>
        <taxon>Euphausiidae</taxon>
        <taxon>Meganyctiphanes</taxon>
    </lineage>
</organism>
<evidence type="ECO:0000256" key="7">
    <source>
        <dbReference type="SAM" id="SignalP"/>
    </source>
</evidence>
<dbReference type="Pfam" id="PF07679">
    <property type="entry name" value="I-set"/>
    <property type="match status" value="1"/>
</dbReference>
<keyword evidence="6" id="KW-0812">Transmembrane</keyword>
<dbReference type="Proteomes" id="UP001497623">
    <property type="component" value="Unassembled WGS sequence"/>
</dbReference>
<dbReference type="InterPro" id="IPR007110">
    <property type="entry name" value="Ig-like_dom"/>
</dbReference>
<sequence>MVSNTHVISLNEIILLIMKVMMFDISGIDASQSIEYNTDACKIETTQGIYYKQKLLTANCSFSNLKNIPLNIPDNIELLNLSGNVISVIYISTNKLTHLREIDLSKNKIHLINMKVKPSNISRIVYLNLDGNHISTLFQEDFKYFETLEYISLSRNQINYIDDDTFSGLINLKYLVLESNSITTLSNKWFKGMNNIKSLNLRYNHISHIPASVFQDLSSLEKLFLSGNTISIVDPRSFSGLIRLKLLSLANNNMSWVPTAALQSLPNLENLILDKNPVLKIKPLDFSHLPVKNISVSEMPSLKIIDSKAFYNLVNLSYLYVHSNPNLIYINPQAIKNIKSLQGLYLHNNKLRGLDPVISESNLHQINITLHGNPFHCDCNIHWIRQLSVTSNNSISNTRVFISHFQDILCKTPIHTKNKSILDKSLENLPKICPPTFLEVPTTETATGRVGEHQVLECYSIGVPSPQMHWILPDKSVINSTLNEIRRRFFPPATLVYYHLEPMDMGKYTCVAENSAGTISRPTVLYIKGIDVHLYVKRLLNNFSLIWNGSDIKFVSSYVLKYKDLSNINSAMKYLTTVNSSQFGYTVENINHNSTIEYCLGYGRTNGNWFPLSCCKLHAELTHSSIVQLFFHIIVIISFTFLLISLVCIVNSIIKKEKYSYNGKCNNKPLYKYCGILNESERQKFSVERLPTSSEIVSSKSPKIVPEISSISRRLSLESSQLLHQLDRYSSETDLPFS</sequence>
<dbReference type="InterPro" id="IPR003599">
    <property type="entry name" value="Ig_sub"/>
</dbReference>
<gene>
    <name evidence="9" type="ORF">MNOR_LOCUS30860</name>
</gene>
<dbReference type="InterPro" id="IPR036179">
    <property type="entry name" value="Ig-like_dom_sf"/>
</dbReference>
<feature type="domain" description="Ig-like" evidence="8">
    <location>
        <begin position="435"/>
        <end position="520"/>
    </location>
</feature>
<dbReference type="SUPFAM" id="SSF48726">
    <property type="entry name" value="Immunoglobulin"/>
    <property type="match status" value="1"/>
</dbReference>
<evidence type="ECO:0000256" key="1">
    <source>
        <dbReference type="ARBA" id="ARBA00022614"/>
    </source>
</evidence>
<protein>
    <recommendedName>
        <fullName evidence="8">Ig-like domain-containing protein</fullName>
    </recommendedName>
</protein>
<evidence type="ECO:0000313" key="9">
    <source>
        <dbReference type="EMBL" id="CAL4151926.1"/>
    </source>
</evidence>
<dbReference type="SUPFAM" id="SSF52058">
    <property type="entry name" value="L domain-like"/>
    <property type="match status" value="1"/>
</dbReference>
<keyword evidence="4" id="KW-1015">Disulfide bond</keyword>
<comment type="caution">
    <text evidence="9">The sequence shown here is derived from an EMBL/GenBank/DDBJ whole genome shotgun (WGS) entry which is preliminary data.</text>
</comment>
<evidence type="ECO:0000256" key="4">
    <source>
        <dbReference type="ARBA" id="ARBA00023157"/>
    </source>
</evidence>
<dbReference type="InterPro" id="IPR013098">
    <property type="entry name" value="Ig_I-set"/>
</dbReference>
<evidence type="ECO:0000256" key="5">
    <source>
        <dbReference type="ARBA" id="ARBA00023180"/>
    </source>
</evidence>
<dbReference type="SMART" id="SM00408">
    <property type="entry name" value="IGc2"/>
    <property type="match status" value="1"/>
</dbReference>
<accession>A0AAV2RY92</accession>
<dbReference type="AlphaFoldDB" id="A0AAV2RY92"/>
<evidence type="ECO:0000256" key="3">
    <source>
        <dbReference type="ARBA" id="ARBA00022737"/>
    </source>
</evidence>
<dbReference type="EMBL" id="CAXKWB010038579">
    <property type="protein sequence ID" value="CAL4151926.1"/>
    <property type="molecule type" value="Genomic_DNA"/>
</dbReference>
<dbReference type="SMART" id="SM00369">
    <property type="entry name" value="LRR_TYP"/>
    <property type="match status" value="8"/>
</dbReference>
<dbReference type="InterPro" id="IPR000483">
    <property type="entry name" value="Cys-rich_flank_reg_C"/>
</dbReference>
<keyword evidence="6" id="KW-0472">Membrane</keyword>
<keyword evidence="3" id="KW-0677">Repeat</keyword>
<dbReference type="SMART" id="SM00365">
    <property type="entry name" value="LRR_SD22"/>
    <property type="match status" value="5"/>
</dbReference>
<dbReference type="Pfam" id="PF13855">
    <property type="entry name" value="LRR_8"/>
    <property type="match status" value="2"/>
</dbReference>
<evidence type="ECO:0000256" key="2">
    <source>
        <dbReference type="ARBA" id="ARBA00022729"/>
    </source>
</evidence>
<keyword evidence="1" id="KW-0433">Leucine-rich repeat</keyword>
<evidence type="ECO:0000313" key="10">
    <source>
        <dbReference type="Proteomes" id="UP001497623"/>
    </source>
</evidence>
<keyword evidence="5" id="KW-0325">Glycoprotein</keyword>
<keyword evidence="6" id="KW-1133">Transmembrane helix</keyword>
<keyword evidence="2 7" id="KW-0732">Signal</keyword>
<dbReference type="PANTHER" id="PTHR45617">
    <property type="entry name" value="LEUCINE RICH REPEAT FAMILY PROTEIN"/>
    <property type="match status" value="1"/>
</dbReference>
<proteinExistence type="predicted"/>
<feature type="signal peptide" evidence="7">
    <location>
        <begin position="1"/>
        <end position="30"/>
    </location>
</feature>
<evidence type="ECO:0000256" key="6">
    <source>
        <dbReference type="SAM" id="Phobius"/>
    </source>
</evidence>